<evidence type="ECO:0000313" key="3">
    <source>
        <dbReference type="EMBL" id="AJQ94079.1"/>
    </source>
</evidence>
<dbReference type="Gene3D" id="3.10.350.10">
    <property type="entry name" value="LysM domain"/>
    <property type="match status" value="1"/>
</dbReference>
<dbReference type="InterPro" id="IPR036779">
    <property type="entry name" value="LysM_dom_sf"/>
</dbReference>
<dbReference type="HOGENOM" id="CLU_1123309_0_0_6"/>
<evidence type="ECO:0000259" key="2">
    <source>
        <dbReference type="PROSITE" id="PS51782"/>
    </source>
</evidence>
<proteinExistence type="predicted"/>
<feature type="compositionally biased region" description="Basic and acidic residues" evidence="1">
    <location>
        <begin position="7"/>
        <end position="21"/>
    </location>
</feature>
<name>A0A0C5VUK2_9GAMM</name>
<keyword evidence="4" id="KW-1185">Reference proteome</keyword>
<feature type="domain" description="LysM" evidence="2">
    <location>
        <begin position="62"/>
        <end position="109"/>
    </location>
</feature>
<dbReference type="Proteomes" id="UP000032266">
    <property type="component" value="Chromosome"/>
</dbReference>
<reference evidence="3 4" key="1">
    <citation type="submission" date="2014-01" db="EMBL/GenBank/DDBJ databases">
        <title>Full genme sequencing of cellulolytic bacterium Gynuella sunshinyii YC6258T gen. nov., sp. nov.</title>
        <authorList>
            <person name="Khan H."/>
            <person name="Chung E.J."/>
            <person name="Chung Y.R."/>
        </authorList>
    </citation>
    <scope>NUCLEOTIDE SEQUENCE [LARGE SCALE GENOMIC DNA]</scope>
    <source>
        <strain evidence="3 4">YC6258</strain>
    </source>
</reference>
<dbReference type="STRING" id="1445510.YC6258_02035"/>
<feature type="region of interest" description="Disordered" evidence="1">
    <location>
        <begin position="225"/>
        <end position="247"/>
    </location>
</feature>
<dbReference type="PROSITE" id="PS51782">
    <property type="entry name" value="LYSM"/>
    <property type="match status" value="1"/>
</dbReference>
<accession>A0A0C5VUK2</accession>
<dbReference type="InterPro" id="IPR018392">
    <property type="entry name" value="LysM"/>
</dbReference>
<feature type="region of interest" description="Disordered" evidence="1">
    <location>
        <begin position="1"/>
        <end position="21"/>
    </location>
</feature>
<evidence type="ECO:0000313" key="4">
    <source>
        <dbReference type="Proteomes" id="UP000032266"/>
    </source>
</evidence>
<dbReference type="EMBL" id="CP007142">
    <property type="protein sequence ID" value="AJQ94079.1"/>
    <property type="molecule type" value="Genomic_DNA"/>
</dbReference>
<protein>
    <recommendedName>
        <fullName evidence="2">LysM domain-containing protein</fullName>
    </recommendedName>
</protein>
<sequence>MLPRWSSVDHEQTDTIDTTRIDLHPEDQQAEFDDTLKAAYDQYRQEHGVKKALQRYQPKTESRYNVQDGDTLYRITELQDYPYWTILWAANTDSVDLPDQLEPGAELTLPELHAEELLQWLDEQQERDRYWTQKGFFFPADYLSFSLHGDQPEQTRSLFLNAYRHDPYHLFYHLYSHQSDRLMVLLPAGQDLSVAINNQVLENARQQILGPYRLQLPPQNALDTERPLPDGLVFEEQNPSNESEKDA</sequence>
<dbReference type="AlphaFoldDB" id="A0A0C5VUK2"/>
<evidence type="ECO:0000256" key="1">
    <source>
        <dbReference type="SAM" id="MobiDB-lite"/>
    </source>
</evidence>
<organism evidence="3 4">
    <name type="scientific">Gynuella sunshinyii YC6258</name>
    <dbReference type="NCBI Taxonomy" id="1445510"/>
    <lineage>
        <taxon>Bacteria</taxon>
        <taxon>Pseudomonadati</taxon>
        <taxon>Pseudomonadota</taxon>
        <taxon>Gammaproteobacteria</taxon>
        <taxon>Oceanospirillales</taxon>
        <taxon>Saccharospirillaceae</taxon>
        <taxon>Gynuella</taxon>
    </lineage>
</organism>
<gene>
    <name evidence="3" type="ORF">YC6258_02035</name>
</gene>
<dbReference type="KEGG" id="gsn:YC6258_02035"/>